<keyword evidence="2 9" id="KW-0813">Transport</keyword>
<dbReference type="InterPro" id="IPR000971">
    <property type="entry name" value="Globin"/>
</dbReference>
<dbReference type="InterPro" id="IPR044399">
    <property type="entry name" value="Mb-like_M"/>
</dbReference>
<organism evidence="12 13">
    <name type="scientific">Aplysia californica</name>
    <name type="common">California sea hare</name>
    <dbReference type="NCBI Taxonomy" id="6500"/>
    <lineage>
        <taxon>Eukaryota</taxon>
        <taxon>Metazoa</taxon>
        <taxon>Spiralia</taxon>
        <taxon>Lophotrochozoa</taxon>
        <taxon>Mollusca</taxon>
        <taxon>Gastropoda</taxon>
        <taxon>Heterobranchia</taxon>
        <taxon>Euthyneura</taxon>
        <taxon>Tectipleura</taxon>
        <taxon>Aplysiida</taxon>
        <taxon>Aplysioidea</taxon>
        <taxon>Aplysiidae</taxon>
        <taxon>Aplysia</taxon>
    </lineage>
</organism>
<name>A0ABM0JB77_APLCA</name>
<accession>A0ABM0JB77</accession>
<evidence type="ECO:0000259" key="11">
    <source>
        <dbReference type="PROSITE" id="PS01033"/>
    </source>
</evidence>
<evidence type="ECO:0000313" key="12">
    <source>
        <dbReference type="Proteomes" id="UP000694888"/>
    </source>
</evidence>
<dbReference type="Gene3D" id="1.10.490.10">
    <property type="entry name" value="Globins"/>
    <property type="match status" value="1"/>
</dbReference>
<gene>
    <name evidence="13" type="primary">LOC101847543</name>
</gene>
<evidence type="ECO:0000256" key="10">
    <source>
        <dbReference type="SAM" id="MobiDB-lite"/>
    </source>
</evidence>
<dbReference type="InterPro" id="IPR050532">
    <property type="entry name" value="Globin-like_OT"/>
</dbReference>
<evidence type="ECO:0000256" key="2">
    <source>
        <dbReference type="ARBA" id="ARBA00022448"/>
    </source>
</evidence>
<evidence type="ECO:0000256" key="9">
    <source>
        <dbReference type="RuleBase" id="RU000356"/>
    </source>
</evidence>
<evidence type="ECO:0000256" key="1">
    <source>
        <dbReference type="ARBA" id="ARBA00013895"/>
    </source>
</evidence>
<evidence type="ECO:0000313" key="13">
    <source>
        <dbReference type="RefSeq" id="XP_005089653.1"/>
    </source>
</evidence>
<evidence type="ECO:0000256" key="3">
    <source>
        <dbReference type="ARBA" id="ARBA00022617"/>
    </source>
</evidence>
<dbReference type="Proteomes" id="UP000694888">
    <property type="component" value="Unplaced"/>
</dbReference>
<reference evidence="13" key="1">
    <citation type="submission" date="2025-08" db="UniProtKB">
        <authorList>
            <consortium name="RefSeq"/>
        </authorList>
    </citation>
    <scope>IDENTIFICATION</scope>
</reference>
<dbReference type="SUPFAM" id="SSF46458">
    <property type="entry name" value="Globin-like"/>
    <property type="match status" value="1"/>
</dbReference>
<dbReference type="RefSeq" id="XP_005089653.1">
    <property type="nucleotide sequence ID" value="XM_005089596.3"/>
</dbReference>
<keyword evidence="3 9" id="KW-0349">Heme</keyword>
<evidence type="ECO:0000256" key="5">
    <source>
        <dbReference type="ARBA" id="ARBA00022723"/>
    </source>
</evidence>
<evidence type="ECO:0000256" key="6">
    <source>
        <dbReference type="ARBA" id="ARBA00023004"/>
    </source>
</evidence>
<keyword evidence="12" id="KW-1185">Reference proteome</keyword>
<evidence type="ECO:0000256" key="7">
    <source>
        <dbReference type="ARBA" id="ARBA00023179"/>
    </source>
</evidence>
<dbReference type="InterPro" id="IPR012292">
    <property type="entry name" value="Globin/Proto"/>
</dbReference>
<evidence type="ECO:0000256" key="4">
    <source>
        <dbReference type="ARBA" id="ARBA00022621"/>
    </source>
</evidence>
<dbReference type="InterPro" id="IPR009050">
    <property type="entry name" value="Globin-like_sf"/>
</dbReference>
<sequence>MGCFGSKNKWDIKLPPPRIPDLTDDDLVNVRELWDLFCKLERYDDIALQLFISLFHHHPEAVDYFQSGKSAKKKSTDADWIIWHARLSMMVVNSAVMQLDSPEDVRHMLLDMRDRHRLANGPQLVHFEQLMKDMDKMMQDRVNKRILSPEAKESWRRFLLVFFGFITKDGLLQPAGQSVIKRKKKEKEPQPEQTELEEQEETMSVILEEED</sequence>
<keyword evidence="7" id="KW-0514">Muscle protein</keyword>
<feature type="compositionally biased region" description="Acidic residues" evidence="10">
    <location>
        <begin position="194"/>
        <end position="211"/>
    </location>
</feature>
<proteinExistence type="inferred from homology"/>
<dbReference type="PANTHER" id="PTHR46458">
    <property type="entry name" value="BLR2807 PROTEIN"/>
    <property type="match status" value="1"/>
</dbReference>
<keyword evidence="4 9" id="KW-0561">Oxygen transport</keyword>
<feature type="domain" description="Globin" evidence="11">
    <location>
        <begin position="21"/>
        <end position="171"/>
    </location>
</feature>
<dbReference type="Pfam" id="PF00042">
    <property type="entry name" value="Globin"/>
    <property type="match status" value="1"/>
</dbReference>
<dbReference type="GeneID" id="101847543"/>
<keyword evidence="5" id="KW-0479">Metal-binding</keyword>
<comment type="similarity">
    <text evidence="9">Belongs to the globin family.</text>
</comment>
<feature type="region of interest" description="Disordered" evidence="10">
    <location>
        <begin position="177"/>
        <end position="211"/>
    </location>
</feature>
<evidence type="ECO:0000256" key="8">
    <source>
        <dbReference type="ARBA" id="ARBA00030087"/>
    </source>
</evidence>
<keyword evidence="6" id="KW-0408">Iron</keyword>
<dbReference type="CDD" id="cd01040">
    <property type="entry name" value="Mb-like"/>
    <property type="match status" value="1"/>
</dbReference>
<dbReference type="PROSITE" id="PS01033">
    <property type="entry name" value="GLOBIN"/>
    <property type="match status" value="1"/>
</dbReference>
<protein>
    <recommendedName>
        <fullName evidence="1">Globin</fullName>
    </recommendedName>
    <alternativeName>
        <fullName evidence="8">Myoglobin</fullName>
    </alternativeName>
</protein>
<dbReference type="PANTHER" id="PTHR46458:SF1">
    <property type="entry name" value="GEO09476P1"/>
    <property type="match status" value="1"/>
</dbReference>